<proteinExistence type="predicted"/>
<gene>
    <name evidence="4" type="primary">Leng9</name>
    <name evidence="4" type="ORF">GTO93_0007707</name>
</gene>
<feature type="compositionally biased region" description="Basic and acidic residues" evidence="1">
    <location>
        <begin position="7"/>
        <end position="23"/>
    </location>
</feature>
<feature type="domain" description="A-kinase anchor protein 7-like phosphoesterase" evidence="3">
    <location>
        <begin position="259"/>
        <end position="463"/>
    </location>
</feature>
<feature type="region of interest" description="Disordered" evidence="1">
    <location>
        <begin position="114"/>
        <end position="171"/>
    </location>
</feature>
<dbReference type="Gene3D" id="3.90.1140.10">
    <property type="entry name" value="Cyclic phosphodiesterase"/>
    <property type="match status" value="1"/>
</dbReference>
<organism evidence="4 5">
    <name type="scientific">Polyodon spathula</name>
    <name type="common">North American paddlefish</name>
    <name type="synonym">Squalus spathula</name>
    <dbReference type="NCBI Taxonomy" id="7913"/>
    <lineage>
        <taxon>Eukaryota</taxon>
        <taxon>Metazoa</taxon>
        <taxon>Chordata</taxon>
        <taxon>Craniata</taxon>
        <taxon>Vertebrata</taxon>
        <taxon>Euteleostomi</taxon>
        <taxon>Actinopterygii</taxon>
        <taxon>Chondrostei</taxon>
        <taxon>Acipenseriformes</taxon>
        <taxon>Polyodontidae</taxon>
        <taxon>Polyodon</taxon>
    </lineage>
</organism>
<feature type="non-terminal residue" evidence="4">
    <location>
        <position position="464"/>
    </location>
</feature>
<dbReference type="InterPro" id="IPR019510">
    <property type="entry name" value="AKAP7-like_phosphoesterase"/>
</dbReference>
<feature type="compositionally biased region" description="Polar residues" evidence="1">
    <location>
        <begin position="219"/>
        <end position="228"/>
    </location>
</feature>
<sequence length="464" mass="52579">MKPLGNENKKGPREKASKKPRMKTAEDVIARILWDPQLRAEEFSVGYLDRFVGVLERPFSEFCWEDLASVDQYETLAVPQHRIQYFKYQDQIVWDKNQRKDLVFGSTGEGRSIGDVMREEEERKRVRERETRQNEEFDGELQKTDELANEEATEDQAEKEGNEKGTVTGEEEGLRACIVTGEEEGLRAGTVTGEEEGLRAGSDAELENQKVKIQASTFLAQHQPQTIDSDTEHDTDQFKPEPEPQRLGPTPTMPRLRRPNHFAAIRLLEKEFRQASVQIRDCLTRLDSGLAEHFVPVETLHISLCLLKLDTPVDVQRARDALQEFGFNNRRLLPPPLVLSFPHELRDFKSTVLYLQPEPLARLHALARSLERAFKDKGLSVTCPSENLCPKGIKLHATLAKVRKLPKGTEASSQTVQSIPEELYSQAPAADFGCQVVDTLELCSTGSARRCDGFYNTLATVRLH</sequence>
<dbReference type="InterPro" id="IPR009097">
    <property type="entry name" value="Cyclic_Pdiesterase"/>
</dbReference>
<feature type="compositionally biased region" description="Basic and acidic residues" evidence="1">
    <location>
        <begin position="230"/>
        <end position="244"/>
    </location>
</feature>
<evidence type="ECO:0000259" key="2">
    <source>
        <dbReference type="Pfam" id="PF04457"/>
    </source>
</evidence>
<comment type="caution">
    <text evidence="4">The sequence shown here is derived from an EMBL/GenBank/DDBJ whole genome shotgun (WGS) entry which is preliminary data.</text>
</comment>
<dbReference type="Proteomes" id="UP001166093">
    <property type="component" value="Unassembled WGS sequence"/>
</dbReference>
<feature type="domain" description="MJ1316 RNA cyclic group end recognition" evidence="2">
    <location>
        <begin position="22"/>
        <end position="96"/>
    </location>
</feature>
<dbReference type="PANTHER" id="PTHR46729">
    <property type="entry name" value="LEUKOCYTE RECEPTOR CLUSTER MEMBER 9"/>
    <property type="match status" value="1"/>
</dbReference>
<feature type="compositionally biased region" description="Basic and acidic residues" evidence="1">
    <location>
        <begin position="116"/>
        <end position="146"/>
    </location>
</feature>
<evidence type="ECO:0000313" key="4">
    <source>
        <dbReference type="EMBL" id="MBN3277956.1"/>
    </source>
</evidence>
<feature type="non-terminal residue" evidence="4">
    <location>
        <position position="1"/>
    </location>
</feature>
<dbReference type="PANTHER" id="PTHR46729:SF1">
    <property type="entry name" value="LEUKOCYTE RECEPTOR CLUSTER MEMBER 9"/>
    <property type="match status" value="1"/>
</dbReference>
<evidence type="ECO:0000256" key="1">
    <source>
        <dbReference type="SAM" id="MobiDB-lite"/>
    </source>
</evidence>
<dbReference type="SUPFAM" id="SSF55144">
    <property type="entry name" value="LigT-like"/>
    <property type="match status" value="1"/>
</dbReference>
<feature type="region of interest" description="Disordered" evidence="1">
    <location>
        <begin position="1"/>
        <end position="23"/>
    </location>
</feature>
<dbReference type="InterPro" id="IPR042653">
    <property type="entry name" value="Leng9"/>
</dbReference>
<reference evidence="4" key="1">
    <citation type="journal article" date="2021" name="Cell">
        <title>Tracing the genetic footprints of vertebrate landing in non-teleost ray-finned fishes.</title>
        <authorList>
            <person name="Bi X."/>
            <person name="Wang K."/>
            <person name="Yang L."/>
            <person name="Pan H."/>
            <person name="Jiang H."/>
            <person name="Wei Q."/>
            <person name="Fang M."/>
            <person name="Yu H."/>
            <person name="Zhu C."/>
            <person name="Cai Y."/>
            <person name="He Y."/>
            <person name="Gan X."/>
            <person name="Zeng H."/>
            <person name="Yu D."/>
            <person name="Zhu Y."/>
            <person name="Jiang H."/>
            <person name="Qiu Q."/>
            <person name="Yang H."/>
            <person name="Zhang Y.E."/>
            <person name="Wang W."/>
            <person name="Zhu M."/>
            <person name="He S."/>
            <person name="Zhang G."/>
        </authorList>
    </citation>
    <scope>NUCLEOTIDE SEQUENCE</scope>
    <source>
        <strain evidence="4">Pddl_001</strain>
    </source>
</reference>
<feature type="region of interest" description="Disordered" evidence="1">
    <location>
        <begin position="219"/>
        <end position="256"/>
    </location>
</feature>
<protein>
    <submittedName>
        <fullName evidence="4">LENG9 protein</fullName>
    </submittedName>
</protein>
<accession>A0ABS2XVH7</accession>
<dbReference type="Pfam" id="PF10469">
    <property type="entry name" value="AKAP7_NLS"/>
    <property type="match status" value="1"/>
</dbReference>
<dbReference type="Pfam" id="PF04457">
    <property type="entry name" value="MJ1316"/>
    <property type="match status" value="1"/>
</dbReference>
<dbReference type="InterPro" id="IPR040459">
    <property type="entry name" value="MJ1316"/>
</dbReference>
<keyword evidence="5" id="KW-1185">Reference proteome</keyword>
<evidence type="ECO:0000313" key="5">
    <source>
        <dbReference type="Proteomes" id="UP001166093"/>
    </source>
</evidence>
<evidence type="ECO:0000259" key="3">
    <source>
        <dbReference type="Pfam" id="PF10469"/>
    </source>
</evidence>
<dbReference type="EMBL" id="JAAWVQ010075352">
    <property type="protein sequence ID" value="MBN3277956.1"/>
    <property type="molecule type" value="Genomic_DNA"/>
</dbReference>
<name>A0ABS2XVH7_POLSP</name>